<accession>A0A7T5RJY9</accession>
<feature type="domain" description="Peptidoglycan binding-like" evidence="2">
    <location>
        <begin position="34"/>
        <end position="88"/>
    </location>
</feature>
<evidence type="ECO:0000313" key="4">
    <source>
        <dbReference type="Proteomes" id="UP000595618"/>
    </source>
</evidence>
<dbReference type="InterPro" id="IPR036366">
    <property type="entry name" value="PGBDSf"/>
</dbReference>
<gene>
    <name evidence="3" type="ORF">HYW89_00895</name>
</gene>
<dbReference type="Pfam" id="PF01471">
    <property type="entry name" value="PG_binding_1"/>
    <property type="match status" value="1"/>
</dbReference>
<dbReference type="InterPro" id="IPR036365">
    <property type="entry name" value="PGBD-like_sf"/>
</dbReference>
<feature type="coiled-coil region" evidence="1">
    <location>
        <begin position="103"/>
        <end position="130"/>
    </location>
</feature>
<dbReference type="Gene3D" id="1.10.101.10">
    <property type="entry name" value="PGBD-like superfamily/PGBD"/>
    <property type="match status" value="1"/>
</dbReference>
<sequence>MLKKVILITILVFMPFLSFAASFDRDLYFGLKSDSGVTQLQEFLRDEGVYSGPVTGNFFLLTRAAVKKFQEREKIVPAVGYFGPKTRARANTVLAQKTAPVTKEAIIEQIQKLQAELKALQEKLAKEQVSTTTVPADTTPPSFVKKPQVFKKGFIDNSPLGVHYPYRVVFDWAVDETGVVDESVTCTPTIKVAKPAGRLTEYFPEPHTDYSCTVSVKDQAGNPVRADVSFTTPNWINLLTVFTNSFPEVEVDPYKLGDFTIYNGTTSDVLLANFETLIIDEMDSTPNRARKIYLILRDGTSSADKLISKTEFTFITEHPKIGSPHKSVLSLGFDVTVKQGEERKFSLWVEQFKYVKSGKLQIKTTKINTVTNISTVGGWDFLLTKEPPL</sequence>
<dbReference type="Proteomes" id="UP000595618">
    <property type="component" value="Chromosome"/>
</dbReference>
<evidence type="ECO:0000256" key="1">
    <source>
        <dbReference type="SAM" id="Coils"/>
    </source>
</evidence>
<keyword evidence="1" id="KW-0175">Coiled coil</keyword>
<evidence type="ECO:0000259" key="2">
    <source>
        <dbReference type="Pfam" id="PF01471"/>
    </source>
</evidence>
<reference evidence="3 4" key="1">
    <citation type="submission" date="2020-07" db="EMBL/GenBank/DDBJ databases">
        <title>Huge and variable diversity of episymbiotic CPR bacteria and DPANN archaea in groundwater ecosystems.</title>
        <authorList>
            <person name="He C.Y."/>
            <person name="Keren R."/>
            <person name="Whittaker M."/>
            <person name="Farag I.F."/>
            <person name="Doudna J."/>
            <person name="Cate J.H.D."/>
            <person name="Banfield J.F."/>
        </authorList>
    </citation>
    <scope>NUCLEOTIDE SEQUENCE [LARGE SCALE GENOMIC DNA]</scope>
    <source>
        <strain evidence="3">NC_groundwater_541_Ag_S-0.1um_46_50</strain>
    </source>
</reference>
<dbReference type="InterPro" id="IPR002477">
    <property type="entry name" value="Peptidoglycan-bd-like"/>
</dbReference>
<dbReference type="AlphaFoldDB" id="A0A7T5RJY9"/>
<dbReference type="SUPFAM" id="SSF47090">
    <property type="entry name" value="PGBD-like"/>
    <property type="match status" value="1"/>
</dbReference>
<protein>
    <submittedName>
        <fullName evidence="3">Peptidoglycan-binding protein</fullName>
    </submittedName>
</protein>
<dbReference type="EMBL" id="CP066690">
    <property type="protein sequence ID" value="QQG45482.1"/>
    <property type="molecule type" value="Genomic_DNA"/>
</dbReference>
<name>A0A7T5RJY9_9BACT</name>
<organism evidence="3 4">
    <name type="scientific">Candidatus Sungiibacteriota bacterium</name>
    <dbReference type="NCBI Taxonomy" id="2750080"/>
    <lineage>
        <taxon>Bacteria</taxon>
        <taxon>Candidatus Sungiibacteriota</taxon>
    </lineage>
</organism>
<proteinExistence type="predicted"/>
<evidence type="ECO:0000313" key="3">
    <source>
        <dbReference type="EMBL" id="QQG45482.1"/>
    </source>
</evidence>